<protein>
    <submittedName>
        <fullName evidence="2">Uncharacterized protein</fullName>
    </submittedName>
</protein>
<dbReference type="EMBL" id="FMHY01000002">
    <property type="protein sequence ID" value="SCL45701.1"/>
    <property type="molecule type" value="Genomic_DNA"/>
</dbReference>
<dbReference type="Proteomes" id="UP000199696">
    <property type="component" value="Unassembled WGS sequence"/>
</dbReference>
<evidence type="ECO:0000313" key="2">
    <source>
        <dbReference type="EMBL" id="SCL45701.1"/>
    </source>
</evidence>
<keyword evidence="1" id="KW-0732">Signal</keyword>
<evidence type="ECO:0000313" key="3">
    <source>
        <dbReference type="Proteomes" id="UP000199696"/>
    </source>
</evidence>
<proteinExistence type="predicted"/>
<gene>
    <name evidence="2" type="ORF">GA0070604_1075</name>
</gene>
<accession>A0A1C6TVS8</accession>
<reference evidence="3" key="1">
    <citation type="submission" date="2016-06" db="EMBL/GenBank/DDBJ databases">
        <authorList>
            <person name="Varghese N."/>
            <person name="Submissions Spin"/>
        </authorList>
    </citation>
    <scope>NUCLEOTIDE SEQUENCE [LARGE SCALE GENOMIC DNA]</scope>
    <source>
        <strain evidence="3">DSM 44814</strain>
    </source>
</reference>
<feature type="signal peptide" evidence="1">
    <location>
        <begin position="1"/>
        <end position="20"/>
    </location>
</feature>
<feature type="chain" id="PRO_5008747143" evidence="1">
    <location>
        <begin position="21"/>
        <end position="150"/>
    </location>
</feature>
<evidence type="ECO:0000256" key="1">
    <source>
        <dbReference type="SAM" id="SignalP"/>
    </source>
</evidence>
<dbReference type="AlphaFoldDB" id="A0A1C6TVS8"/>
<dbReference type="RefSeq" id="WP_091115085.1">
    <property type="nucleotide sequence ID" value="NZ_FMHY01000002.1"/>
</dbReference>
<organism evidence="2 3">
    <name type="scientific">Micromonospora eburnea</name>
    <dbReference type="NCBI Taxonomy" id="227316"/>
    <lineage>
        <taxon>Bacteria</taxon>
        <taxon>Bacillati</taxon>
        <taxon>Actinomycetota</taxon>
        <taxon>Actinomycetes</taxon>
        <taxon>Micromonosporales</taxon>
        <taxon>Micromonosporaceae</taxon>
        <taxon>Micromonospora</taxon>
    </lineage>
</organism>
<sequence>MSISLLLLPLAVASVAAVHAATDRDDQGRTICQVRTRMRDETLLAAALRDTGAVVGVEGQTLAAAWAGVRADFERDADGIWTAHLRGDVDEERATAIVRAVDAAYGHQVQRAVLDRLRAQAPAAGLRLESEEVTEDASVRLVFAVEGRTA</sequence>
<dbReference type="OrthoDB" id="3385684at2"/>
<name>A0A1C6TVS8_9ACTN</name>
<dbReference type="STRING" id="227316.GA0070604_1075"/>
<keyword evidence="3" id="KW-1185">Reference proteome</keyword>